<dbReference type="Pfam" id="PF22850">
    <property type="entry name" value="CATSPERD-E_C"/>
    <property type="match status" value="1"/>
</dbReference>
<keyword evidence="3 13" id="KW-0812">Transmembrane</keyword>
<dbReference type="InterPro" id="IPR053817">
    <property type="entry name" value="CATSPERE_NTD2"/>
</dbReference>
<evidence type="ECO:0000256" key="5">
    <source>
        <dbReference type="ARBA" id="ARBA00022846"/>
    </source>
</evidence>
<evidence type="ECO:0000259" key="15">
    <source>
        <dbReference type="Pfam" id="PF22843"/>
    </source>
</evidence>
<evidence type="ECO:0000259" key="16">
    <source>
        <dbReference type="Pfam" id="PF22844"/>
    </source>
</evidence>
<accession>A0AAV6FIS3</accession>
<evidence type="ECO:0000256" key="11">
    <source>
        <dbReference type="ARBA" id="ARBA00023273"/>
    </source>
</evidence>
<evidence type="ECO:0000313" key="19">
    <source>
        <dbReference type="EMBL" id="KAG5262744.1"/>
    </source>
</evidence>
<evidence type="ECO:0000256" key="13">
    <source>
        <dbReference type="SAM" id="Phobius"/>
    </source>
</evidence>
<evidence type="ECO:0000256" key="9">
    <source>
        <dbReference type="ARBA" id="ARBA00023157"/>
    </source>
</evidence>
<dbReference type="GO" id="GO:0036128">
    <property type="term" value="C:CatSper complex"/>
    <property type="evidence" value="ECO:0007669"/>
    <property type="project" value="InterPro"/>
</dbReference>
<keyword evidence="4" id="KW-0732">Signal</keyword>
<feature type="domain" description="CATSPERE first N-terminal" evidence="14">
    <location>
        <begin position="25"/>
        <end position="111"/>
    </location>
</feature>
<evidence type="ECO:0000256" key="7">
    <source>
        <dbReference type="ARBA" id="ARBA00023069"/>
    </source>
</evidence>
<feature type="domain" description="CATSPERE Ig-like" evidence="17">
    <location>
        <begin position="596"/>
        <end position="700"/>
    </location>
</feature>
<dbReference type="InterPro" id="IPR028751">
    <property type="entry name" value="CATSPERD/E"/>
</dbReference>
<evidence type="ECO:0000256" key="3">
    <source>
        <dbReference type="ARBA" id="ARBA00022692"/>
    </source>
</evidence>
<comment type="similarity">
    <text evidence="1">Belongs to the CATSPERD family.</text>
</comment>
<evidence type="ECO:0000256" key="10">
    <source>
        <dbReference type="ARBA" id="ARBA00023180"/>
    </source>
</evidence>
<dbReference type="Pfam" id="PF22844">
    <property type="entry name" value="Beta-prop_CATSPERE"/>
    <property type="match status" value="1"/>
</dbReference>
<dbReference type="InterPro" id="IPR053815">
    <property type="entry name" value="CATSPERE_Ig-like"/>
</dbReference>
<feature type="domain" description="CATSPERE second N-terminal" evidence="15">
    <location>
        <begin position="118"/>
        <end position="199"/>
    </location>
</feature>
<evidence type="ECO:0000256" key="6">
    <source>
        <dbReference type="ARBA" id="ARBA00022989"/>
    </source>
</evidence>
<evidence type="ECO:0000256" key="12">
    <source>
        <dbReference type="ARBA" id="ARBA00037793"/>
    </source>
</evidence>
<dbReference type="AlphaFoldDB" id="A0AAV6FIS3"/>
<dbReference type="InterPro" id="IPR053818">
    <property type="entry name" value="CATSPERE_NTD1"/>
</dbReference>
<proteinExistence type="inferred from homology"/>
<dbReference type="Pfam" id="PF22841">
    <property type="entry name" value="CATSPERE_NTD1"/>
    <property type="match status" value="1"/>
</dbReference>
<dbReference type="Pfam" id="PF22849">
    <property type="entry name" value="CATSPERE_Ig-like"/>
    <property type="match status" value="1"/>
</dbReference>
<keyword evidence="20" id="KW-1185">Reference proteome</keyword>
<dbReference type="GO" id="GO:0048240">
    <property type="term" value="P:sperm capacitation"/>
    <property type="evidence" value="ECO:0007669"/>
    <property type="project" value="TreeGrafter"/>
</dbReference>
<protein>
    <recommendedName>
        <fullName evidence="21">Catsper channel auxiliary subunit epsilon</fullName>
    </recommendedName>
</protein>
<keyword evidence="9" id="KW-1015">Disulfide bond</keyword>
<keyword evidence="8 13" id="KW-0472">Membrane</keyword>
<feature type="transmembrane region" description="Helical" evidence="13">
    <location>
        <begin position="914"/>
        <end position="939"/>
    </location>
</feature>
<evidence type="ECO:0000256" key="1">
    <source>
        <dbReference type="ARBA" id="ARBA00010246"/>
    </source>
</evidence>
<dbReference type="InterPro" id="IPR053816">
    <property type="entry name" value="CATSPERE_beta-prop"/>
</dbReference>
<evidence type="ECO:0000259" key="18">
    <source>
        <dbReference type="Pfam" id="PF22850"/>
    </source>
</evidence>
<comment type="subcellular location">
    <subcellularLocation>
        <location evidence="12">Cell projection</location>
        <location evidence="12">Cilium</location>
        <location evidence="12">Flagellum membrane</location>
        <topology evidence="12">Single-pass type I membrane protein</topology>
    </subcellularLocation>
</comment>
<evidence type="ECO:0000256" key="8">
    <source>
        <dbReference type="ARBA" id="ARBA00023136"/>
    </source>
</evidence>
<feature type="domain" description="CATSPERE beta-propeller" evidence="16">
    <location>
        <begin position="256"/>
        <end position="582"/>
    </location>
</feature>
<gene>
    <name evidence="19" type="ORF">AALO_G00278390</name>
</gene>
<dbReference type="PANTHER" id="PTHR33722">
    <property type="entry name" value="CATION CHANNEL SPERM-ASSOCIATED PROTEIN SUBUNIT DELTA-RELATED"/>
    <property type="match status" value="1"/>
</dbReference>
<dbReference type="GO" id="GO:0097228">
    <property type="term" value="C:sperm principal piece"/>
    <property type="evidence" value="ECO:0007669"/>
    <property type="project" value="TreeGrafter"/>
</dbReference>
<dbReference type="GO" id="GO:0030317">
    <property type="term" value="P:flagellated sperm motility"/>
    <property type="evidence" value="ECO:0007669"/>
    <property type="project" value="TreeGrafter"/>
</dbReference>
<evidence type="ECO:0000313" key="20">
    <source>
        <dbReference type="Proteomes" id="UP000823561"/>
    </source>
</evidence>
<dbReference type="EMBL" id="JADWDJ010000022">
    <property type="protein sequence ID" value="KAG5262744.1"/>
    <property type="molecule type" value="Genomic_DNA"/>
</dbReference>
<evidence type="ECO:0000259" key="14">
    <source>
        <dbReference type="Pfam" id="PF22841"/>
    </source>
</evidence>
<dbReference type="PANTHER" id="PTHR33722:SF3">
    <property type="entry name" value="CATION CHANNEL SPERM-ASSOCIATED AUXILIARY SUBUNIT EPSILON"/>
    <property type="match status" value="1"/>
</dbReference>
<dbReference type="Proteomes" id="UP000823561">
    <property type="component" value="Chromosome 22"/>
</dbReference>
<comment type="caution">
    <text evidence="19">The sequence shown here is derived from an EMBL/GenBank/DDBJ whole genome shotgun (WGS) entry which is preliminary data.</text>
</comment>
<keyword evidence="10" id="KW-0325">Glycoprotein</keyword>
<keyword evidence="5" id="KW-0282">Flagellum</keyword>
<evidence type="ECO:0000256" key="2">
    <source>
        <dbReference type="ARBA" id="ARBA00022475"/>
    </source>
</evidence>
<keyword evidence="11" id="KW-0966">Cell projection</keyword>
<keyword evidence="6 13" id="KW-1133">Transmembrane helix</keyword>
<feature type="domain" description="CATSPERD/E C-terminal" evidence="18">
    <location>
        <begin position="745"/>
        <end position="933"/>
    </location>
</feature>
<sequence>MSFVAAVKMYRNVTSLALTVTLFLILLNVKTISGLWRYSNILDHEKLFTVGKPFELIYVDGAQFLEWRSPSCYIQDKRAPKTLMICYAEGYHSVLPVINASWSEEARYIYISKSPMTFVWYAVIPDERNSEKTKTIRIWIIDPFADDYLEIYKMAAIPSPQSYYLSRNFYNLGQFPRVTLPSSTKKIDGQFTENGYWEVVMEWNQTYLTVEIDGQSIGFQHRFVLDGFFNFYWEPIHNLYYDTAILIKLEDNMLPMLSINPCATHRSILMTQWAILQTSDGFRHHSQLFVYTSDLIPWGFISIRNAILLEDGIILHISDGLYWRSHETKELERHSELFLQDVQGIAQRTTCLDNNLQEGVDFGHVLFWKLDTLYLGGSRITSHRAGGTYSKKLFTIPAVNFMTVAFGSDPAVVAVVTMDIYGDLQLLMYNLMTKRGTISTFLTKFPYPQDIPSGVLHMRFFQSAKESLLLWNGTALWYSFYDDNRWGTLKLPNFGDRTAASGSWIQEIVLDQKWNLVVKMANNQMFFCKFGVSKLISLPRWVPYYQEGALYVNQNNEHIYVNLVSNGIELLRYPLQMEVLSAMKGETLHDCPYVTFEHSMNKQSYYMDKGQEEVFWAQVVYPEGKGVNVKVLKSNVGLLDFHFSNDFDFVHTIFTVNVTFKVKQAKDYTYNYLKQMINSVGMMRVEIVPNLIENRCNLPKERVSYFRVGCPPNRHIRVARPWGMECEMNTFHNYTIPWSVLRTPQADDVVVEYDWNNYGCVFKMHYQSVFKPVLELYDGDTFVKTVDANFIVWETFGRNDYSYNTTMRQAGCLREALTWDAVMQLYPNEPIGDLRGPEFYQSCFILEEGRIGKLTQPYDILNQSSSNHITFSQDDSAIYVFKARIVDPNYSFCDLTTTFTVQTYGITKTKYEYLIPYVTLIFTFITLCILAYSYYRYVYIFRELQMRKKCN</sequence>
<dbReference type="Pfam" id="PF22843">
    <property type="entry name" value="CATSPERE_NTD2"/>
    <property type="match status" value="1"/>
</dbReference>
<keyword evidence="7" id="KW-0969">Cilium</keyword>
<name>A0AAV6FIS3_9TELE</name>
<organism evidence="19 20">
    <name type="scientific">Alosa alosa</name>
    <name type="common">allis shad</name>
    <dbReference type="NCBI Taxonomy" id="278164"/>
    <lineage>
        <taxon>Eukaryota</taxon>
        <taxon>Metazoa</taxon>
        <taxon>Chordata</taxon>
        <taxon>Craniata</taxon>
        <taxon>Vertebrata</taxon>
        <taxon>Euteleostomi</taxon>
        <taxon>Actinopterygii</taxon>
        <taxon>Neopterygii</taxon>
        <taxon>Teleostei</taxon>
        <taxon>Clupei</taxon>
        <taxon>Clupeiformes</taxon>
        <taxon>Clupeoidei</taxon>
        <taxon>Clupeidae</taxon>
        <taxon>Alosa</taxon>
    </lineage>
</organism>
<keyword evidence="2" id="KW-1003">Cell membrane</keyword>
<reference evidence="19" key="1">
    <citation type="submission" date="2020-10" db="EMBL/GenBank/DDBJ databases">
        <title>Chromosome-scale genome assembly of the Allis shad, Alosa alosa.</title>
        <authorList>
            <person name="Margot Z."/>
            <person name="Christophe K."/>
            <person name="Cabau C."/>
            <person name="Louis A."/>
            <person name="Berthelot C."/>
            <person name="Parey E."/>
            <person name="Roest Crollius H."/>
            <person name="Montfort J."/>
            <person name="Robinson-Rechavi M."/>
            <person name="Bucao C."/>
            <person name="Bouchez O."/>
            <person name="Gislard M."/>
            <person name="Lluch J."/>
            <person name="Milhes M."/>
            <person name="Lampietro C."/>
            <person name="Lopez Roques C."/>
            <person name="Donnadieu C."/>
            <person name="Braasch I."/>
            <person name="Desvignes T."/>
            <person name="Postlethwait J."/>
            <person name="Bobe J."/>
            <person name="Guiguen Y."/>
        </authorList>
    </citation>
    <scope>NUCLEOTIDE SEQUENCE</scope>
    <source>
        <strain evidence="19">M-15738</strain>
        <tissue evidence="19">Blood</tissue>
    </source>
</reference>
<evidence type="ECO:0000259" key="17">
    <source>
        <dbReference type="Pfam" id="PF22849"/>
    </source>
</evidence>
<evidence type="ECO:0000256" key="4">
    <source>
        <dbReference type="ARBA" id="ARBA00022729"/>
    </source>
</evidence>
<dbReference type="InterPro" id="IPR053814">
    <property type="entry name" value="CATSPERD/E_C"/>
</dbReference>
<evidence type="ECO:0008006" key="21">
    <source>
        <dbReference type="Google" id="ProtNLM"/>
    </source>
</evidence>